<feature type="transmembrane region" description="Helical" evidence="7">
    <location>
        <begin position="319"/>
        <end position="335"/>
    </location>
</feature>
<evidence type="ECO:0000256" key="7">
    <source>
        <dbReference type="SAM" id="Phobius"/>
    </source>
</evidence>
<evidence type="ECO:0000256" key="4">
    <source>
        <dbReference type="ARBA" id="ARBA00022989"/>
    </source>
</evidence>
<dbReference type="GO" id="GO:0015744">
    <property type="term" value="P:succinate transport"/>
    <property type="evidence" value="ECO:0007669"/>
    <property type="project" value="TreeGrafter"/>
</dbReference>
<dbReference type="InterPro" id="IPR050539">
    <property type="entry name" value="ThrE_Dicarb/AminoAcid_Exp"/>
</dbReference>
<comment type="similarity">
    <text evidence="6">Belongs to the ThrE exporter (TC 2.A.79) family.</text>
</comment>
<protein>
    <submittedName>
        <fullName evidence="10">Uncharacterized membrane protein YjjP (DUF1212 family)</fullName>
    </submittedName>
</protein>
<feature type="transmembrane region" description="Helical" evidence="7">
    <location>
        <begin position="341"/>
        <end position="360"/>
    </location>
</feature>
<sequence>MTQPTGETPPTGVAAPAAEMDEAQALHLLDALLRMAEALLSCGAPAADVTAVTLRAASGCGLRHCHLDITYTSVTISAARRGRPPLTTLRVVQVRGIDYSRLAALYALAHEAAAGVRADDLAARLRAVLDVQPRAPRTVASLGTATLAAAVAFLIGGGWAVAVAAALTTGLIDLLLQQANRHGLPAFFQQVAGAALATAVALGLTLLEPVLPSWLGPLPPSMVVGAGIVVLLAGLSLVGSAEDAISGYYVTASARVFETLLMTTGLVLGIAGVLDVAQRAGLRLTLVPAAVGGLPPLVEAATAGIAALAWAVVGRATRWAVLMAGLAGALGWLVFDATTAAGLGPTAASAVAALAVGFVAESTAWRWGVPGPVVSVCGIVPLLPGLAIYSAIFSVVEGSGAQGLTQLVGALGTGLALAAGVTLGEFCSTPLRREFDRVEQRVRRRALSRRG</sequence>
<feature type="transmembrane region" description="Helical" evidence="7">
    <location>
        <begin position="372"/>
        <end position="395"/>
    </location>
</feature>
<evidence type="ECO:0000256" key="1">
    <source>
        <dbReference type="ARBA" id="ARBA00004651"/>
    </source>
</evidence>
<dbReference type="InterPro" id="IPR024528">
    <property type="entry name" value="ThrE_2"/>
</dbReference>
<feature type="transmembrane region" description="Helical" evidence="7">
    <location>
        <begin position="147"/>
        <end position="175"/>
    </location>
</feature>
<feature type="transmembrane region" description="Helical" evidence="7">
    <location>
        <begin position="259"/>
        <end position="277"/>
    </location>
</feature>
<dbReference type="AlphaFoldDB" id="A0A2S6ITJ2"/>
<feature type="transmembrane region" description="Helical" evidence="7">
    <location>
        <begin position="289"/>
        <end position="312"/>
    </location>
</feature>
<feature type="domain" description="Threonine/serine exporter-like N-terminal" evidence="8">
    <location>
        <begin position="31"/>
        <end position="276"/>
    </location>
</feature>
<feature type="transmembrane region" description="Helical" evidence="7">
    <location>
        <begin position="219"/>
        <end position="238"/>
    </location>
</feature>
<dbReference type="RefSeq" id="WP_211290964.1">
    <property type="nucleotide sequence ID" value="NZ_PTJD01000004.1"/>
</dbReference>
<comment type="subcellular location">
    <subcellularLocation>
        <location evidence="1">Cell membrane</location>
        <topology evidence="1">Multi-pass membrane protein</topology>
    </subcellularLocation>
</comment>
<evidence type="ECO:0000256" key="6">
    <source>
        <dbReference type="ARBA" id="ARBA00034125"/>
    </source>
</evidence>
<dbReference type="GO" id="GO:0005886">
    <property type="term" value="C:plasma membrane"/>
    <property type="evidence" value="ECO:0007669"/>
    <property type="project" value="UniProtKB-SubCell"/>
</dbReference>
<dbReference type="Pfam" id="PF12821">
    <property type="entry name" value="ThrE_2"/>
    <property type="match status" value="1"/>
</dbReference>
<keyword evidence="3 7" id="KW-0812">Transmembrane</keyword>
<name>A0A2S6ITJ2_9ACTN</name>
<dbReference type="PANTHER" id="PTHR34390:SF2">
    <property type="entry name" value="SUCCINATE TRANSPORTER SUBUNIT YJJP-RELATED"/>
    <property type="match status" value="1"/>
</dbReference>
<feature type="domain" description="Threonine/Serine exporter ThrE" evidence="9">
    <location>
        <begin position="301"/>
        <end position="425"/>
    </location>
</feature>
<organism evidence="10 11">
    <name type="scientific">Kineococcus xinjiangensis</name>
    <dbReference type="NCBI Taxonomy" id="512762"/>
    <lineage>
        <taxon>Bacteria</taxon>
        <taxon>Bacillati</taxon>
        <taxon>Actinomycetota</taxon>
        <taxon>Actinomycetes</taxon>
        <taxon>Kineosporiales</taxon>
        <taxon>Kineosporiaceae</taxon>
        <taxon>Kineococcus</taxon>
    </lineage>
</organism>
<gene>
    <name evidence="10" type="ORF">CLV92_104286</name>
</gene>
<evidence type="ECO:0000313" key="11">
    <source>
        <dbReference type="Proteomes" id="UP000239485"/>
    </source>
</evidence>
<evidence type="ECO:0000256" key="2">
    <source>
        <dbReference type="ARBA" id="ARBA00022475"/>
    </source>
</evidence>
<evidence type="ECO:0000256" key="5">
    <source>
        <dbReference type="ARBA" id="ARBA00023136"/>
    </source>
</evidence>
<keyword evidence="2" id="KW-1003">Cell membrane</keyword>
<evidence type="ECO:0000259" key="9">
    <source>
        <dbReference type="Pfam" id="PF12821"/>
    </source>
</evidence>
<feature type="transmembrane region" description="Helical" evidence="7">
    <location>
        <begin position="187"/>
        <end position="207"/>
    </location>
</feature>
<dbReference type="PANTHER" id="PTHR34390">
    <property type="entry name" value="UPF0442 PROTEIN YJJB-RELATED"/>
    <property type="match status" value="1"/>
</dbReference>
<evidence type="ECO:0000259" key="8">
    <source>
        <dbReference type="Pfam" id="PF06738"/>
    </source>
</evidence>
<keyword evidence="5 7" id="KW-0472">Membrane</keyword>
<comment type="caution">
    <text evidence="10">The sequence shown here is derived from an EMBL/GenBank/DDBJ whole genome shotgun (WGS) entry which is preliminary data.</text>
</comment>
<dbReference type="InterPro" id="IPR010619">
    <property type="entry name" value="ThrE-like_N"/>
</dbReference>
<dbReference type="EMBL" id="PTJD01000004">
    <property type="protein sequence ID" value="PPK97465.1"/>
    <property type="molecule type" value="Genomic_DNA"/>
</dbReference>
<evidence type="ECO:0000313" key="10">
    <source>
        <dbReference type="EMBL" id="PPK97465.1"/>
    </source>
</evidence>
<accession>A0A2S6ITJ2</accession>
<reference evidence="10 11" key="1">
    <citation type="submission" date="2018-02" db="EMBL/GenBank/DDBJ databases">
        <title>Genomic Encyclopedia of Archaeal and Bacterial Type Strains, Phase II (KMG-II): from individual species to whole genera.</title>
        <authorList>
            <person name="Goeker M."/>
        </authorList>
    </citation>
    <scope>NUCLEOTIDE SEQUENCE [LARGE SCALE GENOMIC DNA]</scope>
    <source>
        <strain evidence="10 11">DSM 22857</strain>
    </source>
</reference>
<dbReference type="Pfam" id="PF06738">
    <property type="entry name" value="ThrE"/>
    <property type="match status" value="1"/>
</dbReference>
<feature type="transmembrane region" description="Helical" evidence="7">
    <location>
        <begin position="407"/>
        <end position="427"/>
    </location>
</feature>
<keyword evidence="4 7" id="KW-1133">Transmembrane helix</keyword>
<evidence type="ECO:0000256" key="3">
    <source>
        <dbReference type="ARBA" id="ARBA00022692"/>
    </source>
</evidence>
<dbReference type="GO" id="GO:0022857">
    <property type="term" value="F:transmembrane transporter activity"/>
    <property type="evidence" value="ECO:0007669"/>
    <property type="project" value="InterPro"/>
</dbReference>
<dbReference type="Proteomes" id="UP000239485">
    <property type="component" value="Unassembled WGS sequence"/>
</dbReference>
<keyword evidence="11" id="KW-1185">Reference proteome</keyword>
<proteinExistence type="inferred from homology"/>